<comment type="caution">
    <text evidence="10">The sequence shown here is derived from an EMBL/GenBank/DDBJ whole genome shotgun (WGS) entry which is preliminary data.</text>
</comment>
<keyword evidence="11" id="KW-1185">Reference proteome</keyword>
<name>A0ABT3CNH6_9BACT</name>
<dbReference type="InterPro" id="IPR006035">
    <property type="entry name" value="Ureohydrolase"/>
</dbReference>
<dbReference type="EMBL" id="JAOYOD010000001">
    <property type="protein sequence ID" value="MCV9385295.1"/>
    <property type="molecule type" value="Genomic_DNA"/>
</dbReference>
<dbReference type="PANTHER" id="PTHR43782">
    <property type="entry name" value="ARGINASE"/>
    <property type="match status" value="1"/>
</dbReference>
<evidence type="ECO:0000256" key="4">
    <source>
        <dbReference type="ARBA" id="ARBA00018123"/>
    </source>
</evidence>
<accession>A0ABT3CNH6</accession>
<dbReference type="CDD" id="cd09989">
    <property type="entry name" value="Arginase"/>
    <property type="match status" value="1"/>
</dbReference>
<dbReference type="RefSeq" id="WP_264136086.1">
    <property type="nucleotide sequence ID" value="NZ_JAOYOD010000001.1"/>
</dbReference>
<keyword evidence="8" id="KW-0464">Manganese</keyword>
<evidence type="ECO:0000313" key="10">
    <source>
        <dbReference type="EMBL" id="MCV9385295.1"/>
    </source>
</evidence>
<dbReference type="Proteomes" id="UP001300692">
    <property type="component" value="Unassembled WGS sequence"/>
</dbReference>
<dbReference type="PIRSF" id="PIRSF036979">
    <property type="entry name" value="Arginase"/>
    <property type="match status" value="1"/>
</dbReference>
<dbReference type="EC" id="3.5.3.1" evidence="3"/>
<evidence type="ECO:0000256" key="7">
    <source>
        <dbReference type="ARBA" id="ARBA00022801"/>
    </source>
</evidence>
<evidence type="ECO:0000256" key="2">
    <source>
        <dbReference type="ARBA" id="ARBA00005098"/>
    </source>
</evidence>
<keyword evidence="6" id="KW-0479">Metal-binding</keyword>
<evidence type="ECO:0000256" key="9">
    <source>
        <dbReference type="PROSITE-ProRule" id="PRU00742"/>
    </source>
</evidence>
<evidence type="ECO:0000313" key="11">
    <source>
        <dbReference type="Proteomes" id="UP001300692"/>
    </source>
</evidence>
<evidence type="ECO:0000256" key="3">
    <source>
        <dbReference type="ARBA" id="ARBA00012168"/>
    </source>
</evidence>
<evidence type="ECO:0000256" key="1">
    <source>
        <dbReference type="ARBA" id="ARBA00001936"/>
    </source>
</evidence>
<dbReference type="PANTHER" id="PTHR43782:SF3">
    <property type="entry name" value="ARGINASE"/>
    <property type="match status" value="1"/>
</dbReference>
<sequence length="326" mass="35511">MKKDYCLIENKSELGAGTRGSSLAVDAIRSAALVKGSNFFHDLKTKSIVQNNAALTLPGGHSHAKKIDVIREIYQDLCYRVFETLRIDQQTPIVISGDHSSAGGTLAGIKKAYPDAKIGVVWIDAHADMHSPYTTPSGNVHGMPLAAAMGMDNLDNQINEPDAQIVRDWEALKLTGGYSPKINPENLVLMGVRDTESAEDCLIKDHGIRNVTVSEYRKRGNASVIQSIFAEELADCDKVYISFDVDSLDCDEISYGTGTPVKGGFLVDEVVEIIKGVFSSGKVCCFEMVEVNPLLDNKGNKMAEVALEVLENALPQQTRQNEISYS</sequence>
<dbReference type="Pfam" id="PF00491">
    <property type="entry name" value="Arginase"/>
    <property type="match status" value="1"/>
</dbReference>
<dbReference type="Gene3D" id="3.40.800.10">
    <property type="entry name" value="Ureohydrolase domain"/>
    <property type="match status" value="1"/>
</dbReference>
<keyword evidence="7" id="KW-0378">Hydrolase</keyword>
<keyword evidence="5" id="KW-0056">Arginine metabolism</keyword>
<dbReference type="InterPro" id="IPR023696">
    <property type="entry name" value="Ureohydrolase_dom_sf"/>
</dbReference>
<comment type="similarity">
    <text evidence="9">Belongs to the arginase family.</text>
</comment>
<reference evidence="10 11" key="1">
    <citation type="submission" date="2022-10" db="EMBL/GenBank/DDBJ databases">
        <title>Comparative genomics and taxonomic characterization of three novel marine species of genus Reichenbachiella exhibiting antioxidant and polysaccharide degradation activities.</title>
        <authorList>
            <person name="Muhammad N."/>
            <person name="Lee Y.-J."/>
            <person name="Ko J."/>
            <person name="Kim S.-G."/>
        </authorList>
    </citation>
    <scope>NUCLEOTIDE SEQUENCE [LARGE SCALE GENOMIC DNA]</scope>
    <source>
        <strain evidence="10 11">ABR2-5</strain>
    </source>
</reference>
<dbReference type="PRINTS" id="PR00116">
    <property type="entry name" value="ARGINASE"/>
</dbReference>
<gene>
    <name evidence="10" type="ORF">N7U62_01400</name>
</gene>
<comment type="pathway">
    <text evidence="2">Nitrogen metabolism; urea cycle; L-ornithine and urea from L-arginine: step 1/1.</text>
</comment>
<organism evidence="10 11">
    <name type="scientific">Reichenbachiella ulvae</name>
    <dbReference type="NCBI Taxonomy" id="2980104"/>
    <lineage>
        <taxon>Bacteria</taxon>
        <taxon>Pseudomonadati</taxon>
        <taxon>Bacteroidota</taxon>
        <taxon>Cytophagia</taxon>
        <taxon>Cytophagales</taxon>
        <taxon>Reichenbachiellaceae</taxon>
        <taxon>Reichenbachiella</taxon>
    </lineage>
</organism>
<proteinExistence type="inferred from homology"/>
<evidence type="ECO:0000256" key="5">
    <source>
        <dbReference type="ARBA" id="ARBA00022503"/>
    </source>
</evidence>
<evidence type="ECO:0000256" key="8">
    <source>
        <dbReference type="ARBA" id="ARBA00023211"/>
    </source>
</evidence>
<dbReference type="SUPFAM" id="SSF52768">
    <property type="entry name" value="Arginase/deacetylase"/>
    <property type="match status" value="1"/>
</dbReference>
<dbReference type="InterPro" id="IPR014033">
    <property type="entry name" value="Arginase"/>
</dbReference>
<dbReference type="PROSITE" id="PS51409">
    <property type="entry name" value="ARGINASE_2"/>
    <property type="match status" value="1"/>
</dbReference>
<evidence type="ECO:0000256" key="6">
    <source>
        <dbReference type="ARBA" id="ARBA00022723"/>
    </source>
</evidence>
<protein>
    <recommendedName>
        <fullName evidence="4">Arginase</fullName>
        <ecNumber evidence="3">3.5.3.1</ecNumber>
    </recommendedName>
</protein>
<comment type="cofactor">
    <cofactor evidence="1">
        <name>Mn(2+)</name>
        <dbReference type="ChEBI" id="CHEBI:29035"/>
    </cofactor>
</comment>